<dbReference type="Proteomes" id="UP000021816">
    <property type="component" value="Unassembled WGS sequence"/>
</dbReference>
<keyword evidence="1" id="KW-1133">Transmembrane helix</keyword>
<evidence type="ECO:0000256" key="1">
    <source>
        <dbReference type="SAM" id="Phobius"/>
    </source>
</evidence>
<keyword evidence="1" id="KW-0472">Membrane</keyword>
<proteinExistence type="predicted"/>
<protein>
    <submittedName>
        <fullName evidence="2">Vi polysaccharide export inner membrane protein VexD</fullName>
    </submittedName>
</protein>
<dbReference type="GO" id="GO:0004713">
    <property type="term" value="F:protein tyrosine kinase activity"/>
    <property type="evidence" value="ECO:0007669"/>
    <property type="project" value="TreeGrafter"/>
</dbReference>
<dbReference type="PANTHER" id="PTHR32309">
    <property type="entry name" value="TYROSINE-PROTEIN KINASE"/>
    <property type="match status" value="1"/>
</dbReference>
<organism evidence="2 3">
    <name type="scientific">Candidatus Accumulibacter appositus</name>
    <dbReference type="NCBI Taxonomy" id="1454003"/>
    <lineage>
        <taxon>Bacteria</taxon>
        <taxon>Pseudomonadati</taxon>
        <taxon>Pseudomonadota</taxon>
        <taxon>Betaproteobacteria</taxon>
        <taxon>Candidatus Accumulibacter</taxon>
    </lineage>
</organism>
<comment type="caution">
    <text evidence="2">The sequence shown here is derived from an EMBL/GenBank/DDBJ whole genome shotgun (WGS) entry which is preliminary data.</text>
</comment>
<keyword evidence="1" id="KW-0812">Transmembrane</keyword>
<dbReference type="GO" id="GO:0005886">
    <property type="term" value="C:plasma membrane"/>
    <property type="evidence" value="ECO:0007669"/>
    <property type="project" value="TreeGrafter"/>
</dbReference>
<evidence type="ECO:0000313" key="2">
    <source>
        <dbReference type="EMBL" id="EXI82409.1"/>
    </source>
</evidence>
<gene>
    <name evidence="2" type="ORF">AW10_00516</name>
</gene>
<feature type="transmembrane region" description="Helical" evidence="1">
    <location>
        <begin position="30"/>
        <end position="55"/>
    </location>
</feature>
<dbReference type="PATRIC" id="fig|1454003.3.peg.530"/>
<feature type="transmembrane region" description="Helical" evidence="1">
    <location>
        <begin position="358"/>
        <end position="379"/>
    </location>
</feature>
<dbReference type="PANTHER" id="PTHR32309:SF13">
    <property type="entry name" value="FERRIC ENTEROBACTIN TRANSPORT PROTEIN FEPE"/>
    <property type="match status" value="1"/>
</dbReference>
<dbReference type="EMBL" id="JEMX01000011">
    <property type="protein sequence ID" value="EXI82409.1"/>
    <property type="molecule type" value="Genomic_DNA"/>
</dbReference>
<dbReference type="AlphaFoldDB" id="A0A011QU76"/>
<name>A0A011QU76_9PROT</name>
<evidence type="ECO:0000313" key="3">
    <source>
        <dbReference type="Proteomes" id="UP000021816"/>
    </source>
</evidence>
<dbReference type="STRING" id="1454003.AW10_00516"/>
<accession>A0A011QU76</accession>
<sequence>MNSTAASASETNGPRSDKTLIARIKRINKIFLLTVFVPTLLSVIYFGVIASDVYISESRFVVRSPERQTASPLGMLFKGTGFSRAQDDTYSVQDFMLSRDALRSLDHKLGIGNAFASADVDIFSRFAGLDWDDSFEALHLYYKKKVEIVLDPASSITTLLVRSFTAEDAFQINQQLLSMAEMLVNQLNERGRQDMIRYAAGEVAIAEEKAKAAALTLSAYRNKKSVIDPELQSTIQLQQIAKLQDELIATQAQLSQLQTFAKNNPQIPSLQQLVKNLRQDIAAETARVAGGDRSLANKAAEYQRLALDREFADKQLGSAFASLEQARSEAQRQQLYLERIVQPSKPDMAMEPRRIRGVLATLTLGLIAWGILSMLIAGVKEHQD</sequence>
<dbReference type="InterPro" id="IPR050445">
    <property type="entry name" value="Bact_polysacc_biosynth/exp"/>
</dbReference>
<reference evidence="2 3" key="1">
    <citation type="submission" date="2014-02" db="EMBL/GenBank/DDBJ databases">
        <title>Expanding our view of genomic diversity in Candidatus Accumulibacter clades.</title>
        <authorList>
            <person name="Skennerton C.T."/>
            <person name="Barr J.J."/>
            <person name="Slater F.R."/>
            <person name="Bond P.L."/>
            <person name="Tyson G.W."/>
        </authorList>
    </citation>
    <scope>NUCLEOTIDE SEQUENCE [LARGE SCALE GENOMIC DNA]</scope>
    <source>
        <strain evidence="3">BA-92</strain>
    </source>
</reference>